<dbReference type="EMBL" id="FN649729">
    <property type="protein sequence ID" value="CBJ30242.1"/>
    <property type="molecule type" value="Genomic_DNA"/>
</dbReference>
<organism evidence="1 2">
    <name type="scientific">Ectocarpus siliculosus</name>
    <name type="common">Brown alga</name>
    <name type="synonym">Conferva siliculosa</name>
    <dbReference type="NCBI Taxonomy" id="2880"/>
    <lineage>
        <taxon>Eukaryota</taxon>
        <taxon>Sar</taxon>
        <taxon>Stramenopiles</taxon>
        <taxon>Ochrophyta</taxon>
        <taxon>PX clade</taxon>
        <taxon>Phaeophyceae</taxon>
        <taxon>Ectocarpales</taxon>
        <taxon>Ectocarpaceae</taxon>
        <taxon>Ectocarpus</taxon>
    </lineage>
</organism>
<dbReference type="InterPro" id="IPR036770">
    <property type="entry name" value="Ankyrin_rpt-contain_sf"/>
</dbReference>
<dbReference type="PANTHER" id="PTHR24121">
    <property type="entry name" value="NO MECHANORECEPTOR POTENTIAL C, ISOFORM D-RELATED"/>
    <property type="match status" value="1"/>
</dbReference>
<dbReference type="InParanoid" id="D7FNX3"/>
<accession>D7FNX3</accession>
<evidence type="ECO:0000313" key="1">
    <source>
        <dbReference type="EMBL" id="CBJ30242.1"/>
    </source>
</evidence>
<dbReference type="EMBL" id="FN648312">
    <property type="protein sequence ID" value="CBJ30242.1"/>
    <property type="molecule type" value="Genomic_DNA"/>
</dbReference>
<sequence length="679" mass="74524">MESGLDTGGISHAWPSYSAKWKHQAMYELRAAIRYRQSVAEGYARVEKNLGKISESLVHQALLASDPDDGQNLMAYAARWGREEWFIYLIQHIRDQLGFNALVKQLRARDINGAPLLFLAASSRSSENCFQTVHDALSAVLGRGGLVEQVAARDGMGRTVVMYAARGNDVEVFHRVWNMYHHHQRTFSAAGEGLGGSPSGALTKVDHTERNVLHHAAEAGCLDVLCEVLLLVRRISGDSKTMHKPDKNGLTPLHHVLRAKYGEPEGRDEIRPKFEKLWLHSNKGSFMVPRRVMPMPCVGRTGVAVMAVTELIHAARGGLPSLKLVLAKIRLMKFWRKKPDSAVVTVNEALRVTVDGKKGDEDTPGQGELDAWGWGMLLAAAAKGGHVDVLETVVHAIKTGSFVEDVSERAADQGQATNTCQELEPVDRAIEAILSSGSSLFGLAVLSGKVEAVLWVYQFLAQRCPHQLWENVRGAQGKISPLTCASSSSMKSESHGTEILVAVYTCLRESSSTPLAGAALSGNWVLFQRVYNMYESLTGRRWSRDELLGHLPIASQEKIILGEPQAIHECAPHVHTSLGRGAGNVTAVMWRDLVEAYQRAEGEASEEGISEVPSWRQTFMSLSGKAVRSATENGTFDDLRELVKEGLPLHDDLIPTLLKRAEDQGEVMDIVMYAVGNAR</sequence>
<dbReference type="PANTHER" id="PTHR24121:SF21">
    <property type="entry name" value="ANKYRIN REPEAT FAMILY PROTEIN"/>
    <property type="match status" value="1"/>
</dbReference>
<dbReference type="SUPFAM" id="SSF48403">
    <property type="entry name" value="Ankyrin repeat"/>
    <property type="match status" value="1"/>
</dbReference>
<keyword evidence="2" id="KW-1185">Reference proteome</keyword>
<dbReference type="Proteomes" id="UP000002630">
    <property type="component" value="Linkage Group LG04"/>
</dbReference>
<evidence type="ECO:0000313" key="2">
    <source>
        <dbReference type="Proteomes" id="UP000002630"/>
    </source>
</evidence>
<dbReference type="AlphaFoldDB" id="D7FNX3"/>
<proteinExistence type="predicted"/>
<dbReference type="Gene3D" id="1.25.40.20">
    <property type="entry name" value="Ankyrin repeat-containing domain"/>
    <property type="match status" value="2"/>
</dbReference>
<gene>
    <name evidence="1" type="ORF">Esi_0183_0013</name>
</gene>
<name>D7FNX3_ECTSI</name>
<reference evidence="1 2" key="1">
    <citation type="journal article" date="2010" name="Nature">
        <title>The Ectocarpus genome and the independent evolution of multicellularity in brown algae.</title>
        <authorList>
            <person name="Cock J.M."/>
            <person name="Sterck L."/>
            <person name="Rouze P."/>
            <person name="Scornet D."/>
            <person name="Allen A.E."/>
            <person name="Amoutzias G."/>
            <person name="Anthouard V."/>
            <person name="Artiguenave F."/>
            <person name="Aury J.M."/>
            <person name="Badger J.H."/>
            <person name="Beszteri B."/>
            <person name="Billiau K."/>
            <person name="Bonnet E."/>
            <person name="Bothwell J.H."/>
            <person name="Bowler C."/>
            <person name="Boyen C."/>
            <person name="Brownlee C."/>
            <person name="Carrano C.J."/>
            <person name="Charrier B."/>
            <person name="Cho G.Y."/>
            <person name="Coelho S.M."/>
            <person name="Collen J."/>
            <person name="Corre E."/>
            <person name="Da Silva C."/>
            <person name="Delage L."/>
            <person name="Delaroque N."/>
            <person name="Dittami S.M."/>
            <person name="Doulbeau S."/>
            <person name="Elias M."/>
            <person name="Farnham G."/>
            <person name="Gachon C.M."/>
            <person name="Gschloessl B."/>
            <person name="Heesch S."/>
            <person name="Jabbari K."/>
            <person name="Jubin C."/>
            <person name="Kawai H."/>
            <person name="Kimura K."/>
            <person name="Kloareg B."/>
            <person name="Kupper F.C."/>
            <person name="Lang D."/>
            <person name="Le Bail A."/>
            <person name="Leblanc C."/>
            <person name="Lerouge P."/>
            <person name="Lohr M."/>
            <person name="Lopez P.J."/>
            <person name="Martens C."/>
            <person name="Maumus F."/>
            <person name="Michel G."/>
            <person name="Miranda-Saavedra D."/>
            <person name="Morales J."/>
            <person name="Moreau H."/>
            <person name="Motomura T."/>
            <person name="Nagasato C."/>
            <person name="Napoli C.A."/>
            <person name="Nelson D.R."/>
            <person name="Nyvall-Collen P."/>
            <person name="Peters A.F."/>
            <person name="Pommier C."/>
            <person name="Potin P."/>
            <person name="Poulain J."/>
            <person name="Quesneville H."/>
            <person name="Read B."/>
            <person name="Rensing S.A."/>
            <person name="Ritter A."/>
            <person name="Rousvoal S."/>
            <person name="Samanta M."/>
            <person name="Samson G."/>
            <person name="Schroeder D.C."/>
            <person name="Segurens B."/>
            <person name="Strittmatter M."/>
            <person name="Tonon T."/>
            <person name="Tregear J.W."/>
            <person name="Valentin K."/>
            <person name="von Dassow P."/>
            <person name="Yamagishi T."/>
            <person name="Van de Peer Y."/>
            <person name="Wincker P."/>
        </authorList>
    </citation>
    <scope>NUCLEOTIDE SEQUENCE [LARGE SCALE GENOMIC DNA]</scope>
    <source>
        <strain evidence="2">Ec32 / CCAP1310/4</strain>
    </source>
</reference>
<protein>
    <submittedName>
        <fullName evidence="1">Ankyrin repeat protein</fullName>
    </submittedName>
</protein>